<dbReference type="EMBL" id="HBNR01039549">
    <property type="protein sequence ID" value="CAE4597505.1"/>
    <property type="molecule type" value="Transcribed_RNA"/>
</dbReference>
<name>A0A7S4QY45_9DINO</name>
<proteinExistence type="predicted"/>
<feature type="region of interest" description="Disordered" evidence="1">
    <location>
        <begin position="298"/>
        <end position="401"/>
    </location>
</feature>
<feature type="compositionally biased region" description="Basic and acidic residues" evidence="1">
    <location>
        <begin position="304"/>
        <end position="319"/>
    </location>
</feature>
<organism evidence="2">
    <name type="scientific">Alexandrium monilatum</name>
    <dbReference type="NCBI Taxonomy" id="311494"/>
    <lineage>
        <taxon>Eukaryota</taxon>
        <taxon>Sar</taxon>
        <taxon>Alveolata</taxon>
        <taxon>Dinophyceae</taxon>
        <taxon>Gonyaulacales</taxon>
        <taxon>Pyrocystaceae</taxon>
        <taxon>Alexandrium</taxon>
    </lineage>
</organism>
<sequence length="428" mass="46710">MLTPDVGARSRAATSPSQSSMVGTVVFGWGPGGSPSAAPKPGDTPLTARGSIRGSMGAIDATDAAGARIGSMEDRGRTKRRCYVGLATSVDELIHGRDIDGYGWDPHSRFMSKFDDHAGMRSGEKVFRQTRQHQRKPGCVLSKMAVVDTVVFGRDLDNSGEDPRRTVPRSFEDHAGFRPAEKSRLLKPGLPLKSTAGEVLYGKEPDGACCSRSESAHAELSTGAAGVKEEDRAPRGRKNLMQVPVPWWGVTAQRTSTLVDQVVFNKATSPLDAEDLIETYRDYAGTRSGLNLMRAASCPHTARTSREPPEGQQEHRVEEATMLSEQELAKHERKTQPQEQQQHREAWTESMADQPHEPPPDFSALSPQPAFPQRVNPFGVRRGSSASSCSSTSHTRNARGAVAEERRICFNECASTSSHGSHRPRWRS</sequence>
<feature type="compositionally biased region" description="Basic and acidic residues" evidence="1">
    <location>
        <begin position="327"/>
        <end position="347"/>
    </location>
</feature>
<protein>
    <submittedName>
        <fullName evidence="2">Uncharacterized protein</fullName>
    </submittedName>
</protein>
<feature type="region of interest" description="Disordered" evidence="1">
    <location>
        <begin position="1"/>
        <end position="59"/>
    </location>
</feature>
<gene>
    <name evidence="2" type="ORF">AMON00008_LOCUS27381</name>
</gene>
<evidence type="ECO:0000313" key="2">
    <source>
        <dbReference type="EMBL" id="CAE4597505.1"/>
    </source>
</evidence>
<feature type="compositionally biased region" description="Low complexity" evidence="1">
    <location>
        <begin position="384"/>
        <end position="393"/>
    </location>
</feature>
<feature type="compositionally biased region" description="Polar residues" evidence="1">
    <location>
        <begin position="12"/>
        <end position="22"/>
    </location>
</feature>
<reference evidence="2" key="1">
    <citation type="submission" date="2021-01" db="EMBL/GenBank/DDBJ databases">
        <authorList>
            <person name="Corre E."/>
            <person name="Pelletier E."/>
            <person name="Niang G."/>
            <person name="Scheremetjew M."/>
            <person name="Finn R."/>
            <person name="Kale V."/>
            <person name="Holt S."/>
            <person name="Cochrane G."/>
            <person name="Meng A."/>
            <person name="Brown T."/>
            <person name="Cohen L."/>
        </authorList>
    </citation>
    <scope>NUCLEOTIDE SEQUENCE</scope>
    <source>
        <strain evidence="2">CCMP3105</strain>
    </source>
</reference>
<dbReference type="AlphaFoldDB" id="A0A7S4QY45"/>
<feature type="region of interest" description="Disordered" evidence="1">
    <location>
        <begin position="214"/>
        <end position="235"/>
    </location>
</feature>
<accession>A0A7S4QY45</accession>
<evidence type="ECO:0000256" key="1">
    <source>
        <dbReference type="SAM" id="MobiDB-lite"/>
    </source>
</evidence>